<dbReference type="PANTHER" id="PTHR10072">
    <property type="entry name" value="IRON-SULFUR CLUSTER ASSEMBLY PROTEIN"/>
    <property type="match status" value="1"/>
</dbReference>
<feature type="domain" description="Core" evidence="2">
    <location>
        <begin position="1"/>
        <end position="103"/>
    </location>
</feature>
<dbReference type="GO" id="GO:0016226">
    <property type="term" value="P:iron-sulfur cluster assembly"/>
    <property type="evidence" value="ECO:0007669"/>
    <property type="project" value="InterPro"/>
</dbReference>
<dbReference type="InterPro" id="IPR017870">
    <property type="entry name" value="FeS_cluster_insertion_CS"/>
</dbReference>
<reference evidence="3" key="1">
    <citation type="journal article" date="2020" name="J. Eukaryot. Microbiol.">
        <title>De novo Sequencing, Assembly and Annotation of the Transcriptome for the Free-Living Testate Amoeba Arcella intermedia.</title>
        <authorList>
            <person name="Ribeiro G.M."/>
            <person name="Porfirio-Sousa A.L."/>
            <person name="Maurer-Alcala X.X."/>
            <person name="Katz L.A."/>
            <person name="Lahr D.J.G."/>
        </authorList>
    </citation>
    <scope>NUCLEOTIDE SEQUENCE</scope>
</reference>
<sequence>MTDAAKSRIRYLLQNNPIDQKPAKGIRVGTKAGGCNGWRYTMDFISEIPKGDEIVQDEDITVVVDPKALLAIIGTEMDYIDEDLKQEFVFNNPNASASCGCGESFSF</sequence>
<dbReference type="AlphaFoldDB" id="A0A6B2LSV9"/>
<name>A0A6B2LSV9_9EUKA</name>
<dbReference type="SUPFAM" id="SSF89360">
    <property type="entry name" value="HesB-like domain"/>
    <property type="match status" value="1"/>
</dbReference>
<dbReference type="PANTHER" id="PTHR10072:SF41">
    <property type="entry name" value="IRON-SULFUR CLUSTER ASSEMBLY 1 HOMOLOG, MITOCHONDRIAL"/>
    <property type="match status" value="1"/>
</dbReference>
<organism evidence="3">
    <name type="scientific">Arcella intermedia</name>
    <dbReference type="NCBI Taxonomy" id="1963864"/>
    <lineage>
        <taxon>Eukaryota</taxon>
        <taxon>Amoebozoa</taxon>
        <taxon>Tubulinea</taxon>
        <taxon>Elardia</taxon>
        <taxon>Arcellinida</taxon>
        <taxon>Sphaerothecina</taxon>
        <taxon>Arcellidae</taxon>
        <taxon>Arcella</taxon>
    </lineage>
</organism>
<dbReference type="GO" id="GO:0051537">
    <property type="term" value="F:2 iron, 2 sulfur cluster binding"/>
    <property type="evidence" value="ECO:0007669"/>
    <property type="project" value="TreeGrafter"/>
</dbReference>
<dbReference type="Pfam" id="PF01521">
    <property type="entry name" value="Fe-S_biosyn"/>
    <property type="match status" value="1"/>
</dbReference>
<dbReference type="NCBIfam" id="TIGR00049">
    <property type="entry name" value="iron-sulfur cluster assembly accessory protein"/>
    <property type="match status" value="1"/>
</dbReference>
<dbReference type="InterPro" id="IPR016092">
    <property type="entry name" value="ATAP"/>
</dbReference>
<dbReference type="GO" id="GO:0005739">
    <property type="term" value="C:mitochondrion"/>
    <property type="evidence" value="ECO:0007669"/>
    <property type="project" value="TreeGrafter"/>
</dbReference>
<evidence type="ECO:0000313" key="3">
    <source>
        <dbReference type="EMBL" id="NDV40035.1"/>
    </source>
</evidence>
<protein>
    <recommendedName>
        <fullName evidence="2">Core domain-containing protein</fullName>
    </recommendedName>
</protein>
<dbReference type="InterPro" id="IPR050322">
    <property type="entry name" value="Fe-S_cluster_asmbl/transfer"/>
</dbReference>
<evidence type="ECO:0000259" key="2">
    <source>
        <dbReference type="Pfam" id="PF01521"/>
    </source>
</evidence>
<dbReference type="InterPro" id="IPR035903">
    <property type="entry name" value="HesB-like_dom_sf"/>
</dbReference>
<dbReference type="Gene3D" id="2.60.300.12">
    <property type="entry name" value="HesB-like domain"/>
    <property type="match status" value="1"/>
</dbReference>
<dbReference type="EMBL" id="GIBP01011066">
    <property type="protein sequence ID" value="NDV40035.1"/>
    <property type="molecule type" value="Transcribed_RNA"/>
</dbReference>
<evidence type="ECO:0000256" key="1">
    <source>
        <dbReference type="ARBA" id="ARBA00006718"/>
    </source>
</evidence>
<comment type="similarity">
    <text evidence="1">Belongs to the HesB/IscA family.</text>
</comment>
<accession>A0A6B2LSV9</accession>
<dbReference type="InterPro" id="IPR000361">
    <property type="entry name" value="ATAP_core_dom"/>
</dbReference>
<proteinExistence type="inferred from homology"/>
<dbReference type="PROSITE" id="PS01152">
    <property type="entry name" value="HESB"/>
    <property type="match status" value="1"/>
</dbReference>